<dbReference type="InterPro" id="IPR000270">
    <property type="entry name" value="PB1_dom"/>
</dbReference>
<dbReference type="InterPro" id="IPR018289">
    <property type="entry name" value="MULE_transposase_dom"/>
</dbReference>
<evidence type="ECO:0000256" key="1">
    <source>
        <dbReference type="ARBA" id="ARBA00022723"/>
    </source>
</evidence>
<dbReference type="InterPro" id="IPR006564">
    <property type="entry name" value="Znf_PMZ"/>
</dbReference>
<protein>
    <recommendedName>
        <fullName evidence="6">SWIM-type domain-containing protein</fullName>
    </recommendedName>
</protein>
<dbReference type="InterPro" id="IPR004332">
    <property type="entry name" value="Transposase_MuDR"/>
</dbReference>
<dbReference type="EMBL" id="JAJJMB010010315">
    <property type="protein sequence ID" value="KAI3909805.1"/>
    <property type="molecule type" value="Genomic_DNA"/>
</dbReference>
<dbReference type="GO" id="GO:0008270">
    <property type="term" value="F:zinc ion binding"/>
    <property type="evidence" value="ECO:0007669"/>
    <property type="project" value="UniProtKB-KW"/>
</dbReference>
<reference evidence="7" key="1">
    <citation type="submission" date="2022-04" db="EMBL/GenBank/DDBJ databases">
        <title>A functionally conserved STORR gene fusion in Papaver species that diverged 16.8 million years ago.</title>
        <authorList>
            <person name="Catania T."/>
        </authorList>
    </citation>
    <scope>NUCLEOTIDE SEQUENCE</scope>
    <source>
        <strain evidence="7">S-188037</strain>
    </source>
</reference>
<feature type="compositionally biased region" description="Polar residues" evidence="5">
    <location>
        <begin position="252"/>
        <end position="261"/>
    </location>
</feature>
<feature type="region of interest" description="Disordered" evidence="5">
    <location>
        <begin position="247"/>
        <end position="285"/>
    </location>
</feature>
<sequence length="879" mass="99132">MVLFSKTSRLTCEAMGAQNLILICQYGGKFVPEKDGSLSYNGGEAHAVDINLETRFDDLKLEISDTCSIDFEFITMKYFLPSNNRTLITLANDRDLRRMMHFHDTSATADVFVVEKEIVTQPKPKTPVNRESRATNNVVGTTTITPSATQIVGTASDVNNGVVADSPIAPTGNAVIDLAAASPSTSGAVALDPRTRRGKDGGVAGFTSVADFIADGVAKKTGRTASWKFGAKGFTIVSIADDAEKQVPAGTKWNNPDTVSSGDDDHGEHFPSESSDHDNQSNHTDYVTDDFVEGRHKLIDSWKNGITGVGQEFKNVHDFRDILRKYAISNRFVYRYKKNDTDRVSARCKVDGCSWRIHASWVQAKVSFRIKKFENFHTCDDSSPAHHPQATKNWLATLVKEMLQESPHYKPKEIVTAICQDFGIELNYSQAWRGMEIAREQLQGSYKDAYNQFPWYCEKVMETNPGSFANLTTKDDQNFHRLFISFHATIHGFENGCRPLIFLDAMYVKSKYLETMLVATAVDANDDAFPIAFAMVDVEDFDNWHWFLEQLKSIIPASRSITFVSDKAKGLSEKVLKVFENARHGYCIHRLVEKCKKCSKGPFHGAGKGSLPINFMAAAQALRLEGFRKYTEDIKTVSQEAYDWIMSSEPQFWANSQFEGEQFNHISVSVVHLFRDWISEVRELPIVHKFDAIRIKMMELINTRRMDSSKCISKLTPSKEEKLKEESTKAKRLKVLFSSDSIFEVHDDFINVVDMDKQECSCRKWKVTGLPCSHAIAVFNSTSRNQYDFCSKYFTGEMLQLTYSESINPLPEIEKPASSEMSDKVQVNPPCTRSRNRTSEPGRPKRQRRNFNQDAVKRPLHCTMCKGEGHNKASCKATE</sequence>
<proteinExistence type="predicted"/>
<dbReference type="AlphaFoldDB" id="A0AAD4XG73"/>
<accession>A0AAD4XG73</accession>
<dbReference type="InterPro" id="IPR007527">
    <property type="entry name" value="Znf_SWIM"/>
</dbReference>
<gene>
    <name evidence="7" type="ORF">MKW98_014222</name>
</gene>
<dbReference type="Proteomes" id="UP001202328">
    <property type="component" value="Unassembled WGS sequence"/>
</dbReference>
<feature type="domain" description="SWIM-type" evidence="6">
    <location>
        <begin position="749"/>
        <end position="783"/>
    </location>
</feature>
<dbReference type="SMART" id="SM00666">
    <property type="entry name" value="PB1"/>
    <property type="match status" value="1"/>
</dbReference>
<evidence type="ECO:0000256" key="2">
    <source>
        <dbReference type="ARBA" id="ARBA00022771"/>
    </source>
</evidence>
<keyword evidence="8" id="KW-1185">Reference proteome</keyword>
<keyword evidence="1" id="KW-0479">Metal-binding</keyword>
<dbReference type="Pfam" id="PF10551">
    <property type="entry name" value="MULE"/>
    <property type="match status" value="1"/>
</dbReference>
<comment type="caution">
    <text evidence="7">The sequence shown here is derived from an EMBL/GenBank/DDBJ whole genome shotgun (WGS) entry which is preliminary data.</text>
</comment>
<dbReference type="PROSITE" id="PS50966">
    <property type="entry name" value="ZF_SWIM"/>
    <property type="match status" value="1"/>
</dbReference>
<dbReference type="Pfam" id="PF03108">
    <property type="entry name" value="DBD_Tnp_Mut"/>
    <property type="match status" value="1"/>
</dbReference>
<feature type="compositionally biased region" description="Basic and acidic residues" evidence="5">
    <location>
        <begin position="263"/>
        <end position="280"/>
    </location>
</feature>
<dbReference type="SMART" id="SM00575">
    <property type="entry name" value="ZnF_PMZ"/>
    <property type="match status" value="1"/>
</dbReference>
<dbReference type="PANTHER" id="PTHR31973:SF149">
    <property type="entry name" value="SWIM-TYPE DOMAIN-CONTAINING PROTEIN"/>
    <property type="match status" value="1"/>
</dbReference>
<feature type="region of interest" description="Disordered" evidence="5">
    <location>
        <begin position="813"/>
        <end position="855"/>
    </location>
</feature>
<dbReference type="PANTHER" id="PTHR31973">
    <property type="entry name" value="POLYPROTEIN, PUTATIVE-RELATED"/>
    <property type="match status" value="1"/>
</dbReference>
<evidence type="ECO:0000313" key="8">
    <source>
        <dbReference type="Proteomes" id="UP001202328"/>
    </source>
</evidence>
<keyword evidence="3" id="KW-0862">Zinc</keyword>
<name>A0AAD4XG73_9MAGN</name>
<evidence type="ECO:0000313" key="7">
    <source>
        <dbReference type="EMBL" id="KAI3909805.1"/>
    </source>
</evidence>
<evidence type="ECO:0000256" key="3">
    <source>
        <dbReference type="ARBA" id="ARBA00022833"/>
    </source>
</evidence>
<dbReference type="Pfam" id="PF00564">
    <property type="entry name" value="PB1"/>
    <property type="match status" value="1"/>
</dbReference>
<dbReference type="SUPFAM" id="SSF54277">
    <property type="entry name" value="CAD &amp; PB1 domains"/>
    <property type="match status" value="1"/>
</dbReference>
<organism evidence="7 8">
    <name type="scientific">Papaver atlanticum</name>
    <dbReference type="NCBI Taxonomy" id="357466"/>
    <lineage>
        <taxon>Eukaryota</taxon>
        <taxon>Viridiplantae</taxon>
        <taxon>Streptophyta</taxon>
        <taxon>Embryophyta</taxon>
        <taxon>Tracheophyta</taxon>
        <taxon>Spermatophyta</taxon>
        <taxon>Magnoliopsida</taxon>
        <taxon>Ranunculales</taxon>
        <taxon>Papaveraceae</taxon>
        <taxon>Papaveroideae</taxon>
        <taxon>Papaver</taxon>
    </lineage>
</organism>
<evidence type="ECO:0000259" key="6">
    <source>
        <dbReference type="PROSITE" id="PS50966"/>
    </source>
</evidence>
<dbReference type="Pfam" id="PF04434">
    <property type="entry name" value="SWIM"/>
    <property type="match status" value="1"/>
</dbReference>
<evidence type="ECO:0000256" key="5">
    <source>
        <dbReference type="SAM" id="MobiDB-lite"/>
    </source>
</evidence>
<keyword evidence="2 4" id="KW-0863">Zinc-finger</keyword>
<feature type="compositionally biased region" description="Basic and acidic residues" evidence="5">
    <location>
        <begin position="813"/>
        <end position="823"/>
    </location>
</feature>
<dbReference type="CDD" id="cd06410">
    <property type="entry name" value="PB1_UP2"/>
    <property type="match status" value="1"/>
</dbReference>
<evidence type="ECO:0000256" key="4">
    <source>
        <dbReference type="PROSITE-ProRule" id="PRU00325"/>
    </source>
</evidence>